<dbReference type="Proteomes" id="UP000492821">
    <property type="component" value="Unassembled WGS sequence"/>
</dbReference>
<feature type="compositionally biased region" description="Pro residues" evidence="3">
    <location>
        <begin position="503"/>
        <end position="515"/>
    </location>
</feature>
<dbReference type="SUPFAM" id="SSF47576">
    <property type="entry name" value="Calponin-homology domain, CH-domain"/>
    <property type="match status" value="1"/>
</dbReference>
<sequence length="820" mass="87455">MTGGNAQNLCVSIVTISLVLSEEHHPQGQSPLVSAEQLKLVTTASWRASKRRPPVVAPAPSIASDDHCDGGAFASTSSCSSLLGYHGLSHTVSSNNASELGRSLERLFEEAAATGVLSAAARKLKEFPTQLSVRYDLSDLIAADLSLNQLTELPGCMCDLDSLETLQLRSNCIQRLPTSLQLLKSLAFLDLSGNQLHSLPQTLFFLRLQVLLLAGNRITTIPREIRQLENCLHELDLSYNRLVELPSDIAFLKSLRVLNLSHNRLIDLPGDIGFMQLRVLNISHNCLTALPFELCNLGGLAVDFQAHGNPLVAPPVDVVGRGREHIFKWLKSQSGADYGDWAFSRCSNINATLRRPERIPIERCSSKQSDTSTLTRKTDRRTRQTRFNNVGGGSDSGYTSTGDDHRHSHELGVSKLSLEEINERGDVSISTPSSERSCSEEEVSAGDLAKEVMLAYAETVVEKKMSARGVKVATSPVVSPTVMDLSNNNLPADSCTLTTSAVPPKPPTSSPPASPPSSELVTSTESESSADPEPVATPVKQPPPAVPTKTIRPTQARIPPPSTTLKSKVKSTTVTSSLPVTKKASPPSTRLTSVQRSIVPPTTKTAPSGIKKPSLSTSKIAPAPSTSNLTAPRRSDPIRSRMAASTYSLAKAKSIDDKTPPPTAIRKPAPTTGMSKSVSSGSGLVKKTTTTIAAPSNGTGTSVVDSMRKIIESKLPGVKLPTENERLAKELSSGIHLCTFTNKIKVKSVPTVYNSLPGEASISPLKAKRNADGFVAACKRLGVPENALCAAADITDCRNVVLVARTVLALNKVAATASRT</sequence>
<dbReference type="Pfam" id="PF13855">
    <property type="entry name" value="LRR_8"/>
    <property type="match status" value="2"/>
</dbReference>
<evidence type="ECO:0000256" key="1">
    <source>
        <dbReference type="ARBA" id="ARBA00022614"/>
    </source>
</evidence>
<accession>A0A7E4W8G8</accession>
<dbReference type="InterPro" id="IPR001611">
    <property type="entry name" value="Leu-rich_rpt"/>
</dbReference>
<dbReference type="AlphaFoldDB" id="A0A7E4W8G8"/>
<protein>
    <submittedName>
        <fullName evidence="7">Calponin-homology (CH) domain-containing protein</fullName>
    </submittedName>
</protein>
<dbReference type="Pfam" id="PF00560">
    <property type="entry name" value="LRR_1"/>
    <property type="match status" value="1"/>
</dbReference>
<evidence type="ECO:0000256" key="2">
    <source>
        <dbReference type="ARBA" id="ARBA00022737"/>
    </source>
</evidence>
<evidence type="ECO:0000256" key="4">
    <source>
        <dbReference type="SAM" id="SignalP"/>
    </source>
</evidence>
<feature type="region of interest" description="Disordered" evidence="3">
    <location>
        <begin position="424"/>
        <end position="443"/>
    </location>
</feature>
<dbReference type="InterPro" id="IPR003591">
    <property type="entry name" value="Leu-rich_rpt_typical-subtyp"/>
</dbReference>
<dbReference type="PANTHER" id="PTHR48051">
    <property type="match status" value="1"/>
</dbReference>
<dbReference type="InterPro" id="IPR001715">
    <property type="entry name" value="CH_dom"/>
</dbReference>
<keyword evidence="1" id="KW-0433">Leucine-rich repeat</keyword>
<feature type="compositionally biased region" description="Low complexity" evidence="3">
    <location>
        <begin position="671"/>
        <end position="684"/>
    </location>
</feature>
<dbReference type="InterPro" id="IPR032675">
    <property type="entry name" value="LRR_dom_sf"/>
</dbReference>
<feature type="compositionally biased region" description="Polar residues" evidence="3">
    <location>
        <begin position="484"/>
        <end position="497"/>
    </location>
</feature>
<feature type="signal peptide" evidence="4">
    <location>
        <begin position="1"/>
        <end position="21"/>
    </location>
</feature>
<feature type="domain" description="Calponin-homology (CH)" evidence="5">
    <location>
        <begin position="701"/>
        <end position="815"/>
    </location>
</feature>
<evidence type="ECO:0000259" key="5">
    <source>
        <dbReference type="PROSITE" id="PS50021"/>
    </source>
</evidence>
<feature type="chain" id="PRO_5028804500" evidence="4">
    <location>
        <begin position="22"/>
        <end position="820"/>
    </location>
</feature>
<dbReference type="SMART" id="SM00369">
    <property type="entry name" value="LRR_TYP"/>
    <property type="match status" value="6"/>
</dbReference>
<reference evidence="6" key="1">
    <citation type="journal article" date="2013" name="Genetics">
        <title>The draft genome and transcriptome of Panagrellus redivivus are shaped by the harsh demands of a free-living lifestyle.</title>
        <authorList>
            <person name="Srinivasan J."/>
            <person name="Dillman A.R."/>
            <person name="Macchietto M.G."/>
            <person name="Heikkinen L."/>
            <person name="Lakso M."/>
            <person name="Fracchia K.M."/>
            <person name="Antoshechkin I."/>
            <person name="Mortazavi A."/>
            <person name="Wong G."/>
            <person name="Sternberg P.W."/>
        </authorList>
    </citation>
    <scope>NUCLEOTIDE SEQUENCE [LARGE SCALE GENOMIC DNA]</scope>
    <source>
        <strain evidence="6">MT8872</strain>
    </source>
</reference>
<dbReference type="GO" id="GO:0005737">
    <property type="term" value="C:cytoplasm"/>
    <property type="evidence" value="ECO:0007669"/>
    <property type="project" value="TreeGrafter"/>
</dbReference>
<organism evidence="6 7">
    <name type="scientific">Panagrellus redivivus</name>
    <name type="common">Microworm</name>
    <dbReference type="NCBI Taxonomy" id="6233"/>
    <lineage>
        <taxon>Eukaryota</taxon>
        <taxon>Metazoa</taxon>
        <taxon>Ecdysozoa</taxon>
        <taxon>Nematoda</taxon>
        <taxon>Chromadorea</taxon>
        <taxon>Rhabditida</taxon>
        <taxon>Tylenchina</taxon>
        <taxon>Panagrolaimomorpha</taxon>
        <taxon>Panagrolaimoidea</taxon>
        <taxon>Panagrolaimidae</taxon>
        <taxon>Panagrellus</taxon>
    </lineage>
</organism>
<name>A0A7E4W8G8_PANRE</name>
<dbReference type="Gene3D" id="3.80.10.10">
    <property type="entry name" value="Ribonuclease Inhibitor"/>
    <property type="match status" value="1"/>
</dbReference>
<reference evidence="7" key="2">
    <citation type="submission" date="2020-10" db="UniProtKB">
        <authorList>
            <consortium name="WormBaseParasite"/>
        </authorList>
    </citation>
    <scope>IDENTIFICATION</scope>
</reference>
<keyword evidence="4" id="KW-0732">Signal</keyword>
<dbReference type="Gene3D" id="1.10.418.10">
    <property type="entry name" value="Calponin-like domain"/>
    <property type="match status" value="1"/>
</dbReference>
<feature type="compositionally biased region" description="Polar residues" evidence="3">
    <location>
        <begin position="614"/>
        <end position="630"/>
    </location>
</feature>
<evidence type="ECO:0000313" key="7">
    <source>
        <dbReference type="WBParaSite" id="Pan_g7699.t1"/>
    </source>
</evidence>
<feature type="compositionally biased region" description="Low complexity" evidence="3">
    <location>
        <begin position="563"/>
        <end position="583"/>
    </location>
</feature>
<feature type="compositionally biased region" description="Polar residues" evidence="3">
    <location>
        <begin position="586"/>
        <end position="606"/>
    </location>
</feature>
<keyword evidence="6" id="KW-1185">Reference proteome</keyword>
<dbReference type="InterPro" id="IPR036872">
    <property type="entry name" value="CH_dom_sf"/>
</dbReference>
<evidence type="ECO:0000313" key="6">
    <source>
        <dbReference type="Proteomes" id="UP000492821"/>
    </source>
</evidence>
<dbReference type="PANTHER" id="PTHR48051:SF1">
    <property type="entry name" value="RAS SUPPRESSOR PROTEIN 1"/>
    <property type="match status" value="1"/>
</dbReference>
<dbReference type="WBParaSite" id="Pan_g7699.t1">
    <property type="protein sequence ID" value="Pan_g7699.t1"/>
    <property type="gene ID" value="Pan_g7699"/>
</dbReference>
<dbReference type="PROSITE" id="PS50021">
    <property type="entry name" value="CH"/>
    <property type="match status" value="1"/>
</dbReference>
<dbReference type="Pfam" id="PF00307">
    <property type="entry name" value="CH"/>
    <property type="match status" value="1"/>
</dbReference>
<feature type="region of interest" description="Disordered" evidence="3">
    <location>
        <begin position="360"/>
        <end position="408"/>
    </location>
</feature>
<dbReference type="SMART" id="SM00364">
    <property type="entry name" value="LRR_BAC"/>
    <property type="match status" value="5"/>
</dbReference>
<feature type="region of interest" description="Disordered" evidence="3">
    <location>
        <begin position="484"/>
        <end position="684"/>
    </location>
</feature>
<dbReference type="SUPFAM" id="SSF52058">
    <property type="entry name" value="L domain-like"/>
    <property type="match status" value="1"/>
</dbReference>
<dbReference type="PRINTS" id="PR00019">
    <property type="entry name" value="LEURICHRPT"/>
</dbReference>
<dbReference type="PROSITE" id="PS51450">
    <property type="entry name" value="LRR"/>
    <property type="match status" value="5"/>
</dbReference>
<feature type="compositionally biased region" description="Low complexity" evidence="3">
    <location>
        <begin position="516"/>
        <end position="529"/>
    </location>
</feature>
<proteinExistence type="predicted"/>
<keyword evidence="2" id="KW-0677">Repeat</keyword>
<dbReference type="InterPro" id="IPR050216">
    <property type="entry name" value="LRR_domain-containing"/>
</dbReference>
<evidence type="ECO:0000256" key="3">
    <source>
        <dbReference type="SAM" id="MobiDB-lite"/>
    </source>
</evidence>